<keyword evidence="1" id="KW-0805">Transcription regulation</keyword>
<dbReference type="NCBIfam" id="NF003055">
    <property type="entry name" value="PRK03975.1-2"/>
    <property type="match status" value="1"/>
</dbReference>
<dbReference type="NCBIfam" id="NF003056">
    <property type="entry name" value="PRK03975.1-4"/>
    <property type="match status" value="1"/>
</dbReference>
<evidence type="ECO:0000256" key="2">
    <source>
        <dbReference type="ARBA" id="ARBA00023125"/>
    </source>
</evidence>
<dbReference type="InterPro" id="IPR029291">
    <property type="entry name" value="Tfx_C"/>
</dbReference>
<proteinExistence type="predicted"/>
<evidence type="ECO:0000313" key="5">
    <source>
        <dbReference type="EMBL" id="MDF0592786.1"/>
    </source>
</evidence>
<reference evidence="5 6" key="1">
    <citation type="submission" date="2023-03" db="EMBL/GenBank/DDBJ databases">
        <title>Whole genome sequencing of Methanotrichaceae archaeon M04Ac.</title>
        <authorList>
            <person name="Khomyakova M.A."/>
            <person name="Merkel A.Y."/>
            <person name="Slobodkin A.I."/>
        </authorList>
    </citation>
    <scope>NUCLEOTIDE SEQUENCE [LARGE SCALE GENOMIC DNA]</scope>
    <source>
        <strain evidence="5 6">M04Ac</strain>
    </source>
</reference>
<dbReference type="Gene3D" id="3.30.1190.10">
    <property type="entry name" value="DNA-binding protein Tfx superfamily, archaea"/>
    <property type="match status" value="1"/>
</dbReference>
<sequence>MDDESGGSDSLLTDRQAAVLRLRKKGLSQQEVAEILGTTRSNVSILEKRALHNVSRARATLRDWTMIQAPVSIEVPAGTDLFEVPDLVFSEADRSGIKLGIGSVDVVVQIKSKVPEALNKRVIVCDLVVAVTEDGLLLVREAVPE</sequence>
<evidence type="ECO:0000259" key="4">
    <source>
        <dbReference type="PROSITE" id="PS50943"/>
    </source>
</evidence>
<dbReference type="InterPro" id="IPR007630">
    <property type="entry name" value="RNA_pol_sigma70_r4"/>
</dbReference>
<organism evidence="5 6">
    <name type="scientific">Candidatus Methanocrinis alkalitolerans</name>
    <dbReference type="NCBI Taxonomy" id="3033395"/>
    <lineage>
        <taxon>Archaea</taxon>
        <taxon>Methanobacteriati</taxon>
        <taxon>Methanobacteriota</taxon>
        <taxon>Stenosarchaea group</taxon>
        <taxon>Methanomicrobia</taxon>
        <taxon>Methanotrichales</taxon>
        <taxon>Methanotrichaceae</taxon>
        <taxon>Methanocrinis</taxon>
    </lineage>
</organism>
<keyword evidence="2 5" id="KW-0238">DNA-binding</keyword>
<keyword evidence="3" id="KW-0804">Transcription</keyword>
<evidence type="ECO:0000313" key="6">
    <source>
        <dbReference type="Proteomes" id="UP001215956"/>
    </source>
</evidence>
<dbReference type="Pfam" id="PF14601">
    <property type="entry name" value="TFX_C"/>
    <property type="match status" value="1"/>
</dbReference>
<dbReference type="CDD" id="cd06171">
    <property type="entry name" value="Sigma70_r4"/>
    <property type="match status" value="1"/>
</dbReference>
<gene>
    <name evidence="5" type="ORF">P0O24_04225</name>
</gene>
<comment type="caution">
    <text evidence="5">The sequence shown here is derived from an EMBL/GenBank/DDBJ whole genome shotgun (WGS) entry which is preliminary data.</text>
</comment>
<dbReference type="Proteomes" id="UP001215956">
    <property type="component" value="Unassembled WGS sequence"/>
</dbReference>
<keyword evidence="6" id="KW-1185">Reference proteome</keyword>
<dbReference type="InterPro" id="IPR004645">
    <property type="entry name" value="Tfx_DNA-bd_arc"/>
</dbReference>
<dbReference type="SUPFAM" id="SSF89915">
    <property type="entry name" value="DNA-binding protein Tfx"/>
    <property type="match status" value="1"/>
</dbReference>
<dbReference type="NCBIfam" id="TIGR00721">
    <property type="entry name" value="tfx"/>
    <property type="match status" value="1"/>
</dbReference>
<evidence type="ECO:0000256" key="3">
    <source>
        <dbReference type="ARBA" id="ARBA00023163"/>
    </source>
</evidence>
<dbReference type="PIRSF" id="PIRSF004932">
    <property type="entry name" value="DNA_bind_Tfx"/>
    <property type="match status" value="1"/>
</dbReference>
<dbReference type="EMBL" id="JARFPL010000009">
    <property type="protein sequence ID" value="MDF0592786.1"/>
    <property type="molecule type" value="Genomic_DNA"/>
</dbReference>
<dbReference type="InterPro" id="IPR018384">
    <property type="entry name" value="Tfx_DNA-bd_euryarc"/>
</dbReference>
<dbReference type="Pfam" id="PF04545">
    <property type="entry name" value="Sigma70_r4"/>
    <property type="match status" value="1"/>
</dbReference>
<feature type="domain" description="HTH cro/C1-type" evidence="4">
    <location>
        <begin position="24"/>
        <end position="44"/>
    </location>
</feature>
<name>A0ABT5XDJ6_9EURY</name>
<dbReference type="GO" id="GO:0003677">
    <property type="term" value="F:DNA binding"/>
    <property type="evidence" value="ECO:0007669"/>
    <property type="project" value="UniProtKB-KW"/>
</dbReference>
<accession>A0ABT5XDJ6</accession>
<dbReference type="InterPro" id="IPR001387">
    <property type="entry name" value="Cro/C1-type_HTH"/>
</dbReference>
<protein>
    <submittedName>
        <fullName evidence="5">Tfx family DNA-binding protein</fullName>
    </submittedName>
</protein>
<dbReference type="PROSITE" id="PS50943">
    <property type="entry name" value="HTH_CROC1"/>
    <property type="match status" value="1"/>
</dbReference>
<evidence type="ECO:0000256" key="1">
    <source>
        <dbReference type="ARBA" id="ARBA00023015"/>
    </source>
</evidence>
<dbReference type="InterPro" id="IPR036657">
    <property type="entry name" value="Tfx_DNA-bd_sf_arc"/>
</dbReference>
<dbReference type="RefSeq" id="WP_316968491.1">
    <property type="nucleotide sequence ID" value="NZ_JARFPL010000009.1"/>
</dbReference>